<proteinExistence type="inferred from homology"/>
<evidence type="ECO:0000256" key="7">
    <source>
        <dbReference type="ARBA" id="ARBA00023125"/>
    </source>
</evidence>
<dbReference type="GeneID" id="78229194"/>
<dbReference type="GO" id="GO:0008270">
    <property type="term" value="F:zinc ion binding"/>
    <property type="evidence" value="ECO:0007669"/>
    <property type="project" value="UniProtKB-KW"/>
</dbReference>
<keyword evidence="8" id="KW-0234">DNA repair</keyword>
<accession>E7G6K8</accession>
<dbReference type="STRING" id="100884.GCA_000269565_01314"/>
<keyword evidence="3" id="KW-0227">DNA damage</keyword>
<dbReference type="Gene3D" id="1.10.8.50">
    <property type="match status" value="1"/>
</dbReference>
<keyword evidence="11" id="KW-0326">Glycosidase</keyword>
<evidence type="ECO:0000256" key="6">
    <source>
        <dbReference type="ARBA" id="ARBA00022833"/>
    </source>
</evidence>
<dbReference type="GO" id="GO:0006284">
    <property type="term" value="P:base-excision repair"/>
    <property type="evidence" value="ECO:0007669"/>
    <property type="project" value="InterPro"/>
</dbReference>
<keyword evidence="5" id="KW-0378">Hydrolase</keyword>
<evidence type="ECO:0000256" key="5">
    <source>
        <dbReference type="ARBA" id="ARBA00022801"/>
    </source>
</evidence>
<keyword evidence="10" id="KW-0511">Multifunctional enzyme</keyword>
<dbReference type="HOGENOM" id="CLU_068228_0_0_9"/>
<evidence type="ECO:0000256" key="4">
    <source>
        <dbReference type="ARBA" id="ARBA00022771"/>
    </source>
</evidence>
<dbReference type="SMART" id="SM01232">
    <property type="entry name" value="H2TH"/>
    <property type="match status" value="1"/>
</dbReference>
<dbReference type="RefSeq" id="WP_008787517.1">
    <property type="nucleotide sequence ID" value="NZ_AKCB01000001.1"/>
</dbReference>
<evidence type="ECO:0000256" key="10">
    <source>
        <dbReference type="ARBA" id="ARBA00023268"/>
    </source>
</evidence>
<comment type="caution">
    <text evidence="14">The sequence shown here is derived from an EMBL/GenBank/DDBJ whole genome shotgun (WGS) entry which is preliminary data.</text>
</comment>
<dbReference type="InterPro" id="IPR035937">
    <property type="entry name" value="FPG_N"/>
</dbReference>
<feature type="domain" description="FPG-type" evidence="13">
    <location>
        <begin position="227"/>
        <end position="273"/>
    </location>
</feature>
<evidence type="ECO:0000259" key="13">
    <source>
        <dbReference type="PROSITE" id="PS51066"/>
    </source>
</evidence>
<dbReference type="eggNOG" id="COG0266">
    <property type="taxonomic scope" value="Bacteria"/>
</dbReference>
<dbReference type="GO" id="GO:0003906">
    <property type="term" value="F:DNA-(apurinic or apyrimidinic site) endonuclease activity"/>
    <property type="evidence" value="ECO:0007669"/>
    <property type="project" value="InterPro"/>
</dbReference>
<keyword evidence="7" id="KW-0238">DNA-binding</keyword>
<dbReference type="EMBL" id="ADKX01000006">
    <property type="protein sequence ID" value="EFW06333.1"/>
    <property type="molecule type" value="Genomic_DNA"/>
</dbReference>
<evidence type="ECO:0000256" key="3">
    <source>
        <dbReference type="ARBA" id="ARBA00022763"/>
    </source>
</evidence>
<dbReference type="SUPFAM" id="SSF46946">
    <property type="entry name" value="S13-like H2TH domain"/>
    <property type="match status" value="1"/>
</dbReference>
<dbReference type="OrthoDB" id="9800855at2"/>
<dbReference type="Proteomes" id="UP000003157">
    <property type="component" value="Unassembled WGS sequence"/>
</dbReference>
<name>E7G6K8_9FIRM</name>
<evidence type="ECO:0000313" key="14">
    <source>
        <dbReference type="EMBL" id="EFW06333.1"/>
    </source>
</evidence>
<dbReference type="AlphaFoldDB" id="E7G6K8"/>
<dbReference type="Pfam" id="PF06831">
    <property type="entry name" value="H2TH"/>
    <property type="match status" value="1"/>
</dbReference>
<dbReference type="PROSITE" id="PS51066">
    <property type="entry name" value="ZF_FPG_2"/>
    <property type="match status" value="1"/>
</dbReference>
<dbReference type="InterPro" id="IPR015886">
    <property type="entry name" value="H2TH_FPG"/>
</dbReference>
<keyword evidence="15" id="KW-1185">Reference proteome</keyword>
<evidence type="ECO:0000313" key="15">
    <source>
        <dbReference type="Proteomes" id="UP000003157"/>
    </source>
</evidence>
<sequence>MIELPEALSRAKELNNALIGKKIVKVLLPTSPHKFCWFQGDVASYPAQLEGHMIKGARGFGIFVEIECDQGVYMCVNDGVNMTVFTACDEIPEKYQLAILFEDQTSLVFQVAMYGSLICHHGNYENEYYLKSLEKISPISSQFTYHYFVSVLENVKPTMSIKAFLATEQRFPGIGNGVLQDILWEASLHPKRKVNSLSKQESQQLFQAIQSILGEMIEQGGRDTEKNIFGYFGGYRTRLSKKTLHQPCPRCQTPIEKANYLGGTIYFCPQCQKNI</sequence>
<evidence type="ECO:0000256" key="12">
    <source>
        <dbReference type="PROSITE-ProRule" id="PRU00391"/>
    </source>
</evidence>
<dbReference type="GO" id="GO:0034039">
    <property type="term" value="F:8-oxo-7,8-dihydroguanine DNA N-glycosylase activity"/>
    <property type="evidence" value="ECO:0007669"/>
    <property type="project" value="TreeGrafter"/>
</dbReference>
<reference evidence="14 15" key="1">
    <citation type="submission" date="2010-12" db="EMBL/GenBank/DDBJ databases">
        <title>The Genome Sequence of Coprobacillus sp. strain 29_1.</title>
        <authorList>
            <consortium name="The Broad Institute Genome Sequencing Platform"/>
            <person name="Earl A."/>
            <person name="Ward D."/>
            <person name="Feldgarden M."/>
            <person name="Gevers D."/>
            <person name="Daigneault M."/>
            <person name="Sibley C.D."/>
            <person name="White A."/>
            <person name="Strauss J."/>
            <person name="Allen-Vercoe E."/>
            <person name="Young S.K."/>
            <person name="Zeng Q."/>
            <person name="Gargeya S."/>
            <person name="Fitzgerald M."/>
            <person name="Haas B."/>
            <person name="Abouelleil A."/>
            <person name="Alvarado L."/>
            <person name="Arachchi H.M."/>
            <person name="Berlin A."/>
            <person name="Brown A."/>
            <person name="Chapman S.B."/>
            <person name="Chen Z."/>
            <person name="Dunbar C."/>
            <person name="Freedman E."/>
            <person name="Gearin G."/>
            <person name="Gellesch M."/>
            <person name="Goldberg J."/>
            <person name="Griggs A."/>
            <person name="Gujja S."/>
            <person name="Heilman E."/>
            <person name="Heiman D."/>
            <person name="Howarth C."/>
            <person name="Larson L."/>
            <person name="Lui A."/>
            <person name="MacDonald P.J.P."/>
            <person name="Mehta T."/>
            <person name="Montmayeur A."/>
            <person name="Murphy C."/>
            <person name="Neiman D."/>
            <person name="Pearson M."/>
            <person name="Priest M."/>
            <person name="Roberts A."/>
            <person name="Saif S."/>
            <person name="Shea T."/>
            <person name="Shenoy N."/>
            <person name="Sisk P."/>
            <person name="Stolte C."/>
            <person name="Sykes S."/>
            <person name="White J."/>
            <person name="Yandava C."/>
            <person name="Nusbaum C."/>
            <person name="Birren B."/>
        </authorList>
    </citation>
    <scope>NUCLEOTIDE SEQUENCE [LARGE SCALE GENOMIC DNA]</scope>
    <source>
        <strain evidence="14 15">29_1</strain>
    </source>
</reference>
<keyword evidence="2" id="KW-0479">Metal-binding</keyword>
<evidence type="ECO:0000256" key="1">
    <source>
        <dbReference type="ARBA" id="ARBA00009409"/>
    </source>
</evidence>
<keyword evidence="6" id="KW-0862">Zinc</keyword>
<organism evidence="14 15">
    <name type="scientific">Coprobacillus cateniformis</name>
    <dbReference type="NCBI Taxonomy" id="100884"/>
    <lineage>
        <taxon>Bacteria</taxon>
        <taxon>Bacillati</taxon>
        <taxon>Bacillota</taxon>
        <taxon>Erysipelotrichia</taxon>
        <taxon>Erysipelotrichales</taxon>
        <taxon>Coprobacillaceae</taxon>
        <taxon>Coprobacillus</taxon>
    </lineage>
</organism>
<evidence type="ECO:0000256" key="11">
    <source>
        <dbReference type="ARBA" id="ARBA00023295"/>
    </source>
</evidence>
<dbReference type="GO" id="GO:0016829">
    <property type="term" value="F:lyase activity"/>
    <property type="evidence" value="ECO:0007669"/>
    <property type="project" value="UniProtKB-KW"/>
</dbReference>
<dbReference type="SUPFAM" id="SSF81624">
    <property type="entry name" value="N-terminal domain of MutM-like DNA repair proteins"/>
    <property type="match status" value="1"/>
</dbReference>
<protein>
    <submittedName>
        <fullName evidence="14">Formamidopyrimidine-DNA glycosylase</fullName>
    </submittedName>
</protein>
<dbReference type="InterPro" id="IPR000214">
    <property type="entry name" value="Znf_DNA_glyclase/AP_lyase"/>
</dbReference>
<keyword evidence="9" id="KW-0456">Lyase</keyword>
<dbReference type="SUPFAM" id="SSF57716">
    <property type="entry name" value="Glucocorticoid receptor-like (DNA-binding domain)"/>
    <property type="match status" value="1"/>
</dbReference>
<gene>
    <name evidence="14" type="ORF">HMPREF9488_00396</name>
</gene>
<dbReference type="GO" id="GO:0003684">
    <property type="term" value="F:damaged DNA binding"/>
    <property type="evidence" value="ECO:0007669"/>
    <property type="project" value="InterPro"/>
</dbReference>
<dbReference type="PANTHER" id="PTHR22993:SF9">
    <property type="entry name" value="FORMAMIDOPYRIMIDINE-DNA GLYCOSYLASE"/>
    <property type="match status" value="1"/>
</dbReference>
<keyword evidence="4 12" id="KW-0863">Zinc-finger</keyword>
<evidence type="ECO:0000256" key="9">
    <source>
        <dbReference type="ARBA" id="ARBA00023239"/>
    </source>
</evidence>
<comment type="similarity">
    <text evidence="1">Belongs to the FPG family.</text>
</comment>
<dbReference type="InterPro" id="IPR010979">
    <property type="entry name" value="Ribosomal_uS13-like_H2TH"/>
</dbReference>
<evidence type="ECO:0000256" key="2">
    <source>
        <dbReference type="ARBA" id="ARBA00022723"/>
    </source>
</evidence>
<evidence type="ECO:0000256" key="8">
    <source>
        <dbReference type="ARBA" id="ARBA00023204"/>
    </source>
</evidence>
<dbReference type="PANTHER" id="PTHR22993">
    <property type="entry name" value="FORMAMIDOPYRIMIDINE-DNA GLYCOSYLASE"/>
    <property type="match status" value="1"/>
</dbReference>